<dbReference type="Proteomes" id="UP001168821">
    <property type="component" value="Unassembled WGS sequence"/>
</dbReference>
<dbReference type="Gene3D" id="3.90.190.10">
    <property type="entry name" value="Protein tyrosine phosphatase superfamily"/>
    <property type="match status" value="1"/>
</dbReference>
<evidence type="ECO:0000256" key="6">
    <source>
        <dbReference type="ARBA" id="ARBA00022912"/>
    </source>
</evidence>
<evidence type="ECO:0000256" key="9">
    <source>
        <dbReference type="ARBA" id="ARBA00048336"/>
    </source>
</evidence>
<evidence type="ECO:0000313" key="15">
    <source>
        <dbReference type="Proteomes" id="UP001168821"/>
    </source>
</evidence>
<evidence type="ECO:0000256" key="7">
    <source>
        <dbReference type="ARBA" id="ARBA00023242"/>
    </source>
</evidence>
<dbReference type="GO" id="GO:0008138">
    <property type="term" value="F:protein tyrosine/serine/threonine phosphatase activity"/>
    <property type="evidence" value="ECO:0007669"/>
    <property type="project" value="InterPro"/>
</dbReference>
<comment type="catalytic activity">
    <reaction evidence="9">
        <text>O-phospho-L-threonyl-[protein] + H2O = L-threonyl-[protein] + phosphate</text>
        <dbReference type="Rhea" id="RHEA:47004"/>
        <dbReference type="Rhea" id="RHEA-COMP:11060"/>
        <dbReference type="Rhea" id="RHEA-COMP:11605"/>
        <dbReference type="ChEBI" id="CHEBI:15377"/>
        <dbReference type="ChEBI" id="CHEBI:30013"/>
        <dbReference type="ChEBI" id="CHEBI:43474"/>
        <dbReference type="ChEBI" id="CHEBI:61977"/>
        <dbReference type="EC" id="3.1.3.16"/>
    </reaction>
</comment>
<dbReference type="InterPro" id="IPR000340">
    <property type="entry name" value="Dual-sp_phosphatase_cat-dom"/>
</dbReference>
<dbReference type="GO" id="GO:0005634">
    <property type="term" value="C:nucleus"/>
    <property type="evidence" value="ECO:0007669"/>
    <property type="project" value="UniProtKB-SubCell"/>
</dbReference>
<feature type="active site" description="Phosphocysteine intermediate" evidence="11">
    <location>
        <position position="105"/>
    </location>
</feature>
<feature type="domain" description="Tyrosine-protein phosphatase" evidence="12">
    <location>
        <begin position="18"/>
        <end position="161"/>
    </location>
</feature>
<evidence type="ECO:0000259" key="12">
    <source>
        <dbReference type="PROSITE" id="PS50054"/>
    </source>
</evidence>
<dbReference type="CDD" id="cd14498">
    <property type="entry name" value="DSP"/>
    <property type="match status" value="1"/>
</dbReference>
<evidence type="ECO:0000256" key="2">
    <source>
        <dbReference type="ARBA" id="ARBA00004496"/>
    </source>
</evidence>
<comment type="catalytic activity">
    <reaction evidence="8">
        <text>O-phospho-L-seryl-[protein] + H2O = L-seryl-[protein] + phosphate</text>
        <dbReference type="Rhea" id="RHEA:20629"/>
        <dbReference type="Rhea" id="RHEA-COMP:9863"/>
        <dbReference type="Rhea" id="RHEA-COMP:11604"/>
        <dbReference type="ChEBI" id="CHEBI:15377"/>
        <dbReference type="ChEBI" id="CHEBI:29999"/>
        <dbReference type="ChEBI" id="CHEBI:43474"/>
        <dbReference type="ChEBI" id="CHEBI:83421"/>
        <dbReference type="EC" id="3.1.3.16"/>
    </reaction>
</comment>
<dbReference type="FunFam" id="3.90.190.10:FF:000056">
    <property type="entry name" value="Dual specificity phosphatase 12"/>
    <property type="match status" value="1"/>
</dbReference>
<sequence length="303" mass="34695">MSQFLRQKICLYRLSPVSIDLIEPNLYLGSRSAAEDPETLKKYNITHILTIDDIPLPDEFTKKQNLTTKCICLSDQPREDLLSHLDDTYAFISEGLSKGSVLVHCFFGVSRSASLVIAFIMRKHHMPYERAFEKVRRRRNRVWPNTGFVTQLRLYQEMGYKVDSLYPNYKIYRLHKVANQVRKVRAVPHDCMDVIQDDPGLAPLAPEAKVFCCKGCSRVLADESHLIPHMHQGEICNLLYFVFPIAWMDCCKTVERGLCCPKCNAEVGSFNWNVAIRCPCDATKNPAFCLKPDGVKFIKVSKL</sequence>
<keyword evidence="7" id="KW-0539">Nucleus</keyword>
<dbReference type="AlphaFoldDB" id="A0AA38ID81"/>
<evidence type="ECO:0000256" key="4">
    <source>
        <dbReference type="ARBA" id="ARBA00022490"/>
    </source>
</evidence>
<dbReference type="GO" id="GO:0005737">
    <property type="term" value="C:cytoplasm"/>
    <property type="evidence" value="ECO:0007669"/>
    <property type="project" value="UniProtKB-SubCell"/>
</dbReference>
<evidence type="ECO:0000256" key="3">
    <source>
        <dbReference type="ARBA" id="ARBA00008601"/>
    </source>
</evidence>
<feature type="domain" description="Tyrosine specific protein phosphatases" evidence="13">
    <location>
        <begin position="79"/>
        <end position="139"/>
    </location>
</feature>
<evidence type="ECO:0000256" key="10">
    <source>
        <dbReference type="ARBA" id="ARBA00051722"/>
    </source>
</evidence>
<dbReference type="PIRSF" id="PIRSF000941">
    <property type="entry name" value="DUSP12"/>
    <property type="match status" value="1"/>
</dbReference>
<evidence type="ECO:0008006" key="16">
    <source>
        <dbReference type="Google" id="ProtNLM"/>
    </source>
</evidence>
<dbReference type="InterPro" id="IPR029021">
    <property type="entry name" value="Prot-tyrosine_phosphatase-like"/>
</dbReference>
<dbReference type="InterPro" id="IPR020422">
    <property type="entry name" value="TYR_PHOSPHATASE_DUAL_dom"/>
</dbReference>
<dbReference type="SMART" id="SM00195">
    <property type="entry name" value="DSPc"/>
    <property type="match status" value="1"/>
</dbReference>
<organism evidence="14 15">
    <name type="scientific">Zophobas morio</name>
    <dbReference type="NCBI Taxonomy" id="2755281"/>
    <lineage>
        <taxon>Eukaryota</taxon>
        <taxon>Metazoa</taxon>
        <taxon>Ecdysozoa</taxon>
        <taxon>Arthropoda</taxon>
        <taxon>Hexapoda</taxon>
        <taxon>Insecta</taxon>
        <taxon>Pterygota</taxon>
        <taxon>Neoptera</taxon>
        <taxon>Endopterygota</taxon>
        <taxon>Coleoptera</taxon>
        <taxon>Polyphaga</taxon>
        <taxon>Cucujiformia</taxon>
        <taxon>Tenebrionidae</taxon>
        <taxon>Zophobas</taxon>
    </lineage>
</organism>
<keyword evidence="6" id="KW-0904">Protein phosphatase</keyword>
<evidence type="ECO:0000256" key="1">
    <source>
        <dbReference type="ARBA" id="ARBA00004123"/>
    </source>
</evidence>
<dbReference type="Pfam" id="PF00782">
    <property type="entry name" value="DSPc"/>
    <property type="match status" value="1"/>
</dbReference>
<dbReference type="InterPro" id="IPR016278">
    <property type="entry name" value="DUSP12"/>
</dbReference>
<dbReference type="SUPFAM" id="SSF52799">
    <property type="entry name" value="(Phosphotyrosine protein) phosphatases II"/>
    <property type="match status" value="1"/>
</dbReference>
<comment type="caution">
    <text evidence="14">The sequence shown here is derived from an EMBL/GenBank/DDBJ whole genome shotgun (WGS) entry which is preliminary data.</text>
</comment>
<dbReference type="GO" id="GO:0004722">
    <property type="term" value="F:protein serine/threonine phosphatase activity"/>
    <property type="evidence" value="ECO:0007669"/>
    <property type="project" value="UniProtKB-EC"/>
</dbReference>
<keyword evidence="15" id="KW-1185">Reference proteome</keyword>
<keyword evidence="5" id="KW-0378">Hydrolase</keyword>
<keyword evidence="4" id="KW-0963">Cytoplasm</keyword>
<dbReference type="PANTHER" id="PTHR45848">
    <property type="entry name" value="DUAL SPECIFICITY PROTEIN PHOSPHATASE 12 FAMILY MEMBER"/>
    <property type="match status" value="1"/>
</dbReference>
<name>A0AA38ID81_9CUCU</name>
<dbReference type="InterPro" id="IPR016130">
    <property type="entry name" value="Tyr_Pase_AS"/>
</dbReference>
<dbReference type="EMBL" id="JALNTZ010000004">
    <property type="protein sequence ID" value="KAJ3654075.1"/>
    <property type="molecule type" value="Genomic_DNA"/>
</dbReference>
<gene>
    <name evidence="14" type="ORF">Zmor_013288</name>
</gene>
<dbReference type="PROSITE" id="PS00383">
    <property type="entry name" value="TYR_PHOSPHATASE_1"/>
    <property type="match status" value="1"/>
</dbReference>
<dbReference type="GO" id="GO:0004725">
    <property type="term" value="F:protein tyrosine phosphatase activity"/>
    <property type="evidence" value="ECO:0007669"/>
    <property type="project" value="UniProtKB-EC"/>
</dbReference>
<reference evidence="14" key="1">
    <citation type="journal article" date="2023" name="G3 (Bethesda)">
        <title>Whole genome assemblies of Zophobas morio and Tenebrio molitor.</title>
        <authorList>
            <person name="Kaur S."/>
            <person name="Stinson S.A."/>
            <person name="diCenzo G.C."/>
        </authorList>
    </citation>
    <scope>NUCLEOTIDE SEQUENCE</scope>
    <source>
        <strain evidence="14">QUZm001</strain>
    </source>
</reference>
<comment type="similarity">
    <text evidence="3">Belongs to the protein-tyrosine phosphatase family. Non-receptor class dual specificity subfamily.</text>
</comment>
<comment type="catalytic activity">
    <reaction evidence="10">
        <text>O-phospho-L-tyrosyl-[protein] + H2O = L-tyrosyl-[protein] + phosphate</text>
        <dbReference type="Rhea" id="RHEA:10684"/>
        <dbReference type="Rhea" id="RHEA-COMP:10136"/>
        <dbReference type="Rhea" id="RHEA-COMP:20101"/>
        <dbReference type="ChEBI" id="CHEBI:15377"/>
        <dbReference type="ChEBI" id="CHEBI:43474"/>
        <dbReference type="ChEBI" id="CHEBI:46858"/>
        <dbReference type="ChEBI" id="CHEBI:61978"/>
        <dbReference type="EC" id="3.1.3.48"/>
    </reaction>
</comment>
<evidence type="ECO:0000256" key="11">
    <source>
        <dbReference type="PIRSR" id="PIRSR000941-50"/>
    </source>
</evidence>
<evidence type="ECO:0000259" key="13">
    <source>
        <dbReference type="PROSITE" id="PS50056"/>
    </source>
</evidence>
<accession>A0AA38ID81</accession>
<evidence type="ECO:0000313" key="14">
    <source>
        <dbReference type="EMBL" id="KAJ3654075.1"/>
    </source>
</evidence>
<dbReference type="PANTHER" id="PTHR45848:SF4">
    <property type="entry name" value="DUAL SPECIFICITY PROTEIN PHOSPHATASE 12"/>
    <property type="match status" value="1"/>
</dbReference>
<proteinExistence type="inferred from homology"/>
<evidence type="ECO:0000256" key="8">
    <source>
        <dbReference type="ARBA" id="ARBA00047761"/>
    </source>
</evidence>
<evidence type="ECO:0000256" key="5">
    <source>
        <dbReference type="ARBA" id="ARBA00022801"/>
    </source>
</evidence>
<comment type="subcellular location">
    <subcellularLocation>
        <location evidence="2">Cytoplasm</location>
    </subcellularLocation>
    <subcellularLocation>
        <location evidence="1">Nucleus</location>
    </subcellularLocation>
</comment>
<protein>
    <recommendedName>
        <fullName evidence="16">Protein-tyrosine-phosphatase</fullName>
    </recommendedName>
</protein>
<dbReference type="PROSITE" id="PS50054">
    <property type="entry name" value="TYR_PHOSPHATASE_DUAL"/>
    <property type="match status" value="1"/>
</dbReference>
<dbReference type="PROSITE" id="PS50056">
    <property type="entry name" value="TYR_PHOSPHATASE_2"/>
    <property type="match status" value="1"/>
</dbReference>
<dbReference type="InterPro" id="IPR000387">
    <property type="entry name" value="Tyr_Pase_dom"/>
</dbReference>